<dbReference type="InterPro" id="IPR036259">
    <property type="entry name" value="MFS_trans_sf"/>
</dbReference>
<evidence type="ECO:0000256" key="3">
    <source>
        <dbReference type="ARBA" id="ARBA00022448"/>
    </source>
</evidence>
<keyword evidence="4 8" id="KW-0812">Transmembrane</keyword>
<evidence type="ECO:0000256" key="8">
    <source>
        <dbReference type="SAM" id="Phobius"/>
    </source>
</evidence>
<feature type="transmembrane region" description="Helical" evidence="8">
    <location>
        <begin position="105"/>
        <end position="125"/>
    </location>
</feature>
<keyword evidence="5 8" id="KW-1133">Transmembrane helix</keyword>
<dbReference type="EMBL" id="SPLM01000078">
    <property type="protein sequence ID" value="TMW61055.1"/>
    <property type="molecule type" value="Genomic_DNA"/>
</dbReference>
<comment type="caution">
    <text evidence="9">The sequence shown here is derived from an EMBL/GenBank/DDBJ whole genome shotgun (WGS) entry which is preliminary data.</text>
</comment>
<feature type="region of interest" description="Disordered" evidence="7">
    <location>
        <begin position="1"/>
        <end position="30"/>
    </location>
</feature>
<dbReference type="Proteomes" id="UP000794436">
    <property type="component" value="Unassembled WGS sequence"/>
</dbReference>
<keyword evidence="3" id="KW-0813">Transport</keyword>
<feature type="transmembrane region" description="Helical" evidence="8">
    <location>
        <begin position="531"/>
        <end position="554"/>
    </location>
</feature>
<dbReference type="Gene3D" id="1.20.1250.20">
    <property type="entry name" value="MFS general substrate transporter like domains"/>
    <property type="match status" value="1"/>
</dbReference>
<dbReference type="PANTHER" id="PTHR31585:SF5">
    <property type="entry name" value="RNA-BINDING S4 DOMAIN-CONTAINING PROTEIN"/>
    <property type="match status" value="1"/>
</dbReference>
<feature type="transmembrane region" description="Helical" evidence="8">
    <location>
        <begin position="490"/>
        <end position="510"/>
    </location>
</feature>
<keyword evidence="10" id="KW-1185">Reference proteome</keyword>
<evidence type="ECO:0000256" key="2">
    <source>
        <dbReference type="ARBA" id="ARBA00007015"/>
    </source>
</evidence>
<feature type="transmembrane region" description="Helical" evidence="8">
    <location>
        <begin position="234"/>
        <end position="255"/>
    </location>
</feature>
<evidence type="ECO:0000313" key="9">
    <source>
        <dbReference type="EMBL" id="TMW61055.1"/>
    </source>
</evidence>
<dbReference type="PANTHER" id="PTHR31585">
    <property type="entry name" value="FOLATE-BIOPTERIN TRANSPORTER 1, CHLOROPLASTIC"/>
    <property type="match status" value="1"/>
</dbReference>
<evidence type="ECO:0000256" key="4">
    <source>
        <dbReference type="ARBA" id="ARBA00022692"/>
    </source>
</evidence>
<feature type="transmembrane region" description="Helical" evidence="8">
    <location>
        <begin position="267"/>
        <end position="289"/>
    </location>
</feature>
<sequence length="568" mass="62497">MFGQRTTLRSPTGGSESADSPLSAAFSATHTPSHAPTKLFQEADDGLFLHDDGALRSGGMPDLLSRDNIGLLVNYLCVGTVYGAFPKTIYPFLGYYLNMDGYQMSAAAVLVSLPWSFKMFVGILTDCFPIRGYRRRPYIVIGWAMCLLFLLVMAFLPVGDPYYIKGEIQKHREDIENRLVGNPDAPASGAKYILLMMGASLGYVIADVACDGVVVEFAQREPLSRRGHTQSMVYAARFAAQTVSTAIVGFCFNGQEYGGDFSFSLSFNWLMVIIACPAAIAIPSTWCFLPDDKAEGKSLAACATEMWEIAQQRAIWQIMAFNFFNALFYDMEAVPASIVQRDWANVEPINDTIFTVVAYLFMAVSVYITQRHFLNASWVGIILGTTVLCVLIDAVVSMLTIYDIVRSQWFYLGAPVLSYIPQGVRFIVSGYVTVEIASPGYEATTYGLITTVNSLASPFSTSISAQIDAYFDAHQDDIATDTPHVRNQVMYTYLIMYIFKLLSNLWLVLLPRQKLEAQFLRLKGGSSRTAAVVAFGVAAYALVWSVMINLLSIFKATACLKIAGGDGC</sequence>
<dbReference type="SUPFAM" id="SSF103473">
    <property type="entry name" value="MFS general substrate transporter"/>
    <property type="match status" value="1"/>
</dbReference>
<feature type="transmembrane region" description="Helical" evidence="8">
    <location>
        <begin position="192"/>
        <end position="214"/>
    </location>
</feature>
<proteinExistence type="inferred from homology"/>
<evidence type="ECO:0000256" key="7">
    <source>
        <dbReference type="SAM" id="MobiDB-lite"/>
    </source>
</evidence>
<feature type="transmembrane region" description="Helical" evidence="8">
    <location>
        <begin position="137"/>
        <end position="156"/>
    </location>
</feature>
<protein>
    <recommendedName>
        <fullName evidence="11">Transmembrane protein</fullName>
    </recommendedName>
</protein>
<feature type="transmembrane region" description="Helical" evidence="8">
    <location>
        <begin position="381"/>
        <end position="402"/>
    </location>
</feature>
<evidence type="ECO:0008006" key="11">
    <source>
        <dbReference type="Google" id="ProtNLM"/>
    </source>
</evidence>
<organism evidence="9 10">
    <name type="scientific">Pythium oligandrum</name>
    <name type="common">Mycoparasitic fungus</name>
    <dbReference type="NCBI Taxonomy" id="41045"/>
    <lineage>
        <taxon>Eukaryota</taxon>
        <taxon>Sar</taxon>
        <taxon>Stramenopiles</taxon>
        <taxon>Oomycota</taxon>
        <taxon>Peronosporomycetes</taxon>
        <taxon>Pythiales</taxon>
        <taxon>Pythiaceae</taxon>
        <taxon>Pythium</taxon>
    </lineage>
</organism>
<feature type="transmembrane region" description="Helical" evidence="8">
    <location>
        <begin position="69"/>
        <end position="85"/>
    </location>
</feature>
<dbReference type="Pfam" id="PF03092">
    <property type="entry name" value="BT1"/>
    <property type="match status" value="1"/>
</dbReference>
<dbReference type="InterPro" id="IPR039309">
    <property type="entry name" value="BT1"/>
</dbReference>
<dbReference type="AlphaFoldDB" id="A0A8K1CE08"/>
<comment type="subcellular location">
    <subcellularLocation>
        <location evidence="1">Membrane</location>
        <topology evidence="1">Multi-pass membrane protein</topology>
    </subcellularLocation>
</comment>
<reference evidence="9" key="1">
    <citation type="submission" date="2019-03" db="EMBL/GenBank/DDBJ databases">
        <title>Long read genome sequence of the mycoparasitic Pythium oligandrum ATCC 38472 isolated from sugarbeet rhizosphere.</title>
        <authorList>
            <person name="Gaulin E."/>
        </authorList>
    </citation>
    <scope>NUCLEOTIDE SEQUENCE</scope>
    <source>
        <strain evidence="9">ATCC 38472_TT</strain>
    </source>
</reference>
<evidence type="ECO:0000313" key="10">
    <source>
        <dbReference type="Proteomes" id="UP000794436"/>
    </source>
</evidence>
<evidence type="ECO:0000256" key="6">
    <source>
        <dbReference type="ARBA" id="ARBA00023136"/>
    </source>
</evidence>
<feature type="transmembrane region" description="Helical" evidence="8">
    <location>
        <begin position="351"/>
        <end position="369"/>
    </location>
</feature>
<evidence type="ECO:0000256" key="1">
    <source>
        <dbReference type="ARBA" id="ARBA00004141"/>
    </source>
</evidence>
<keyword evidence="6 8" id="KW-0472">Membrane</keyword>
<comment type="similarity">
    <text evidence="2">Belongs to the major facilitator superfamily. Folate-biopterin transporter (TC 2.A.71) family.</text>
</comment>
<gene>
    <name evidence="9" type="ORF">Poli38472_014516</name>
</gene>
<dbReference type="OrthoDB" id="754047at2759"/>
<name>A0A8K1CE08_PYTOL</name>
<dbReference type="GO" id="GO:0016020">
    <property type="term" value="C:membrane"/>
    <property type="evidence" value="ECO:0007669"/>
    <property type="project" value="UniProtKB-SubCell"/>
</dbReference>
<accession>A0A8K1CE08</accession>
<evidence type="ECO:0000256" key="5">
    <source>
        <dbReference type="ARBA" id="ARBA00022989"/>
    </source>
</evidence>